<feature type="non-terminal residue" evidence="2">
    <location>
        <position position="1"/>
    </location>
</feature>
<organism evidence="2">
    <name type="scientific">uncultured Thermoleophilia bacterium</name>
    <dbReference type="NCBI Taxonomy" id="1497501"/>
    <lineage>
        <taxon>Bacteria</taxon>
        <taxon>Bacillati</taxon>
        <taxon>Actinomycetota</taxon>
        <taxon>Thermoleophilia</taxon>
        <taxon>environmental samples</taxon>
    </lineage>
</organism>
<feature type="compositionally biased region" description="Basic and acidic residues" evidence="1">
    <location>
        <begin position="80"/>
        <end position="89"/>
    </location>
</feature>
<feature type="compositionally biased region" description="Basic and acidic residues" evidence="1">
    <location>
        <begin position="103"/>
        <end position="112"/>
    </location>
</feature>
<keyword evidence="2" id="KW-0436">Ligase</keyword>
<dbReference type="GO" id="GO:0004823">
    <property type="term" value="F:leucine-tRNA ligase activity"/>
    <property type="evidence" value="ECO:0007669"/>
    <property type="project" value="UniProtKB-EC"/>
</dbReference>
<evidence type="ECO:0000256" key="1">
    <source>
        <dbReference type="SAM" id="MobiDB-lite"/>
    </source>
</evidence>
<feature type="region of interest" description="Disordered" evidence="1">
    <location>
        <begin position="1"/>
        <end position="125"/>
    </location>
</feature>
<dbReference type="EMBL" id="CADCWC010000181">
    <property type="protein sequence ID" value="CAA9532890.1"/>
    <property type="molecule type" value="Genomic_DNA"/>
</dbReference>
<dbReference type="EC" id="6.1.1.4" evidence="2"/>
<feature type="compositionally biased region" description="Basic residues" evidence="1">
    <location>
        <begin position="90"/>
        <end position="99"/>
    </location>
</feature>
<feature type="region of interest" description="Disordered" evidence="1">
    <location>
        <begin position="149"/>
        <end position="175"/>
    </location>
</feature>
<feature type="region of interest" description="Disordered" evidence="1">
    <location>
        <begin position="190"/>
        <end position="229"/>
    </location>
</feature>
<accession>A0A6J4TVL2</accession>
<feature type="compositionally biased region" description="Basic and acidic residues" evidence="1">
    <location>
        <begin position="22"/>
        <end position="42"/>
    </location>
</feature>
<gene>
    <name evidence="2" type="ORF">AVDCRST_MAG79-1082</name>
</gene>
<feature type="compositionally biased region" description="Basic and acidic residues" evidence="1">
    <location>
        <begin position="207"/>
        <end position="229"/>
    </location>
</feature>
<reference evidence="2" key="1">
    <citation type="submission" date="2020-02" db="EMBL/GenBank/DDBJ databases">
        <authorList>
            <person name="Meier V. D."/>
        </authorList>
    </citation>
    <scope>NUCLEOTIDE SEQUENCE</scope>
    <source>
        <strain evidence="2">AVDCRST_MAG79</strain>
    </source>
</reference>
<sequence>GAIRPRRGRAAPAGRVGRRARVRDAAGRRGVRRPAEELRARDAPVPLGRAPHGARHELHHGRRRLPLPPPERVPGAAPDGLRRVRAERRERRHPHRRAPGRGDAPEHRHDPLPDAPHGLVDRLEPRARDVRPALLPLDAVDLPAAAGTRPRLQARGARELVPAGPDGAGQRAGHRRSLRALRLRGREAQPVAVVLPDHGLRGPPAGRHGDPRELARAGSDHAAELDRPL</sequence>
<evidence type="ECO:0000313" key="2">
    <source>
        <dbReference type="EMBL" id="CAA9532890.1"/>
    </source>
</evidence>
<name>A0A6J4TVL2_9ACTN</name>
<feature type="non-terminal residue" evidence="2">
    <location>
        <position position="229"/>
    </location>
</feature>
<proteinExistence type="predicted"/>
<keyword evidence="2" id="KW-0030">Aminoacyl-tRNA synthetase</keyword>
<dbReference type="AlphaFoldDB" id="A0A6J4TVL2"/>
<protein>
    <submittedName>
        <fullName evidence="2">Leucyl-tRNA synthetase</fullName>
        <ecNumber evidence="2">6.1.1.4</ecNumber>
    </submittedName>
</protein>